<evidence type="ECO:0000313" key="2">
    <source>
        <dbReference type="EMBL" id="CAJ0582577.1"/>
    </source>
</evidence>
<feature type="domain" description="SXP/RAL-2 family protein Ani s 5-like cation-binding" evidence="1">
    <location>
        <begin position="56"/>
        <end position="157"/>
    </location>
</feature>
<accession>A0AA36D869</accession>
<dbReference type="InterPro" id="IPR003677">
    <property type="entry name" value="ANIS5_cation-bd"/>
</dbReference>
<reference evidence="2" key="1">
    <citation type="submission" date="2023-06" db="EMBL/GenBank/DDBJ databases">
        <authorList>
            <person name="Delattre M."/>
        </authorList>
    </citation>
    <scope>NUCLEOTIDE SEQUENCE</scope>
    <source>
        <strain evidence="2">AF72</strain>
    </source>
</reference>
<proteinExistence type="predicted"/>
<dbReference type="PANTHER" id="PTHR21593">
    <property type="entry name" value="PRION-LIKE- Q/N-RICH -DOMAIN-BEARING PROTEIN PROTEIN"/>
    <property type="match status" value="1"/>
</dbReference>
<dbReference type="Pfam" id="PF02520">
    <property type="entry name" value="ANIS5_cation-bd"/>
    <property type="match status" value="1"/>
</dbReference>
<dbReference type="Proteomes" id="UP001177023">
    <property type="component" value="Unassembled WGS sequence"/>
</dbReference>
<dbReference type="InterPro" id="IPR052823">
    <property type="entry name" value="SXP/RAL-2_related"/>
</dbReference>
<organism evidence="2 3">
    <name type="scientific">Mesorhabditis spiculigera</name>
    <dbReference type="NCBI Taxonomy" id="96644"/>
    <lineage>
        <taxon>Eukaryota</taxon>
        <taxon>Metazoa</taxon>
        <taxon>Ecdysozoa</taxon>
        <taxon>Nematoda</taxon>
        <taxon>Chromadorea</taxon>
        <taxon>Rhabditida</taxon>
        <taxon>Rhabditina</taxon>
        <taxon>Rhabditomorpha</taxon>
        <taxon>Rhabditoidea</taxon>
        <taxon>Rhabditidae</taxon>
        <taxon>Mesorhabditinae</taxon>
        <taxon>Mesorhabditis</taxon>
    </lineage>
</organism>
<evidence type="ECO:0000259" key="1">
    <source>
        <dbReference type="Pfam" id="PF02520"/>
    </source>
</evidence>
<sequence length="218" mass="25118">MERICLGGSKPWGTKTKHSTMLRTVLFLGILATVSLANSLQGQKGIPFLSEASKKHKREFSRIVKNKHLTKGEVKAKTEQWAATIGGLVENLYKQFVEDMGKWKEEVAQNRTALLNTIPGEFEKLQNMYDDMNITKGQERKMVKQYLKGLKRSNRNLHRVMRAFSKMKFDWRPRVGKLGRRWIMSPAKKLQQDIPDNEPELTAEEIVPDDEVIEALFC</sequence>
<name>A0AA36D869_9BILA</name>
<keyword evidence="3" id="KW-1185">Reference proteome</keyword>
<protein>
    <recommendedName>
        <fullName evidence="1">SXP/RAL-2 family protein Ani s 5-like cation-binding domain-containing protein</fullName>
    </recommendedName>
</protein>
<evidence type="ECO:0000313" key="3">
    <source>
        <dbReference type="Proteomes" id="UP001177023"/>
    </source>
</evidence>
<dbReference type="PANTHER" id="PTHR21593:SF36">
    <property type="entry name" value="DUF148 DOMAIN-CONTAINING PROTEIN-RELATED"/>
    <property type="match status" value="1"/>
</dbReference>
<comment type="caution">
    <text evidence="2">The sequence shown here is derived from an EMBL/GenBank/DDBJ whole genome shotgun (WGS) entry which is preliminary data.</text>
</comment>
<dbReference type="AlphaFoldDB" id="A0AA36D869"/>
<dbReference type="EMBL" id="CATQJA010002664">
    <property type="protein sequence ID" value="CAJ0582577.1"/>
    <property type="molecule type" value="Genomic_DNA"/>
</dbReference>
<gene>
    <name evidence="2" type="ORF">MSPICULIGERA_LOCUS20707</name>
</gene>
<feature type="non-terminal residue" evidence="2">
    <location>
        <position position="218"/>
    </location>
</feature>